<name>A0ABT2N6Z2_9CYAN</name>
<protein>
    <submittedName>
        <fullName evidence="1">Uncharacterized protein</fullName>
    </submittedName>
</protein>
<comment type="caution">
    <text evidence="1">The sequence shown here is derived from an EMBL/GenBank/DDBJ whole genome shotgun (WGS) entry which is preliminary data.</text>
</comment>
<keyword evidence="2" id="KW-1185">Reference proteome</keyword>
<gene>
    <name evidence="1" type="ORF">NG792_07825</name>
</gene>
<evidence type="ECO:0000313" key="1">
    <source>
        <dbReference type="EMBL" id="MCT7977609.1"/>
    </source>
</evidence>
<evidence type="ECO:0000313" key="2">
    <source>
        <dbReference type="Proteomes" id="UP001525961"/>
    </source>
</evidence>
<dbReference type="RefSeq" id="WP_261235070.1">
    <property type="nucleotide sequence ID" value="NZ_JAMXFA010000008.1"/>
</dbReference>
<dbReference type="Proteomes" id="UP001525961">
    <property type="component" value="Unassembled WGS sequence"/>
</dbReference>
<proteinExistence type="predicted"/>
<dbReference type="EMBL" id="JAMXFA010000008">
    <property type="protein sequence ID" value="MCT7977609.1"/>
    <property type="molecule type" value="Genomic_DNA"/>
</dbReference>
<sequence length="51" mass="5583">MTLIPPTWTRCDRQLLAVAVIGASWYWTWEAIGQIAGTAESLPPSDSGFMS</sequence>
<reference evidence="1 2" key="1">
    <citation type="journal article" date="2022" name="Front. Microbiol.">
        <title>High genomic differentiation and limited gene flow indicate recent cryptic speciation within the genus Laspinema (cyanobacteria).</title>
        <authorList>
            <person name="Stanojkovic A."/>
            <person name="Skoupy S."/>
            <person name="Skaloud P."/>
            <person name="Dvorak P."/>
        </authorList>
    </citation>
    <scope>NUCLEOTIDE SEQUENCE [LARGE SCALE GENOMIC DNA]</scope>
    <source>
        <strain evidence="1 2">D3b</strain>
    </source>
</reference>
<accession>A0ABT2N6Z2</accession>
<organism evidence="1 2">
    <name type="scientific">Laspinema olomoucense D3b</name>
    <dbReference type="NCBI Taxonomy" id="2953688"/>
    <lineage>
        <taxon>Bacteria</taxon>
        <taxon>Bacillati</taxon>
        <taxon>Cyanobacteriota</taxon>
        <taxon>Cyanophyceae</taxon>
        <taxon>Oscillatoriophycideae</taxon>
        <taxon>Oscillatoriales</taxon>
        <taxon>Laspinemataceae</taxon>
        <taxon>Laspinema</taxon>
        <taxon>Laspinema olomoucense</taxon>
    </lineage>
</organism>